<keyword evidence="6 7" id="KW-0057">Aromatic amino acid biosynthesis</keyword>
<dbReference type="EC" id="2.7.1.71" evidence="7"/>
<feature type="binding site" evidence="7">
    <location>
        <position position="15"/>
    </location>
    <ligand>
        <name>Mg(2+)</name>
        <dbReference type="ChEBI" id="CHEBI:18420"/>
    </ligand>
</feature>
<keyword evidence="7" id="KW-0963">Cytoplasm</keyword>
<dbReference type="GO" id="GO:0005524">
    <property type="term" value="F:ATP binding"/>
    <property type="evidence" value="ECO:0007669"/>
    <property type="project" value="UniProtKB-UniRule"/>
</dbReference>
<evidence type="ECO:0000256" key="2">
    <source>
        <dbReference type="ARBA" id="ARBA00022679"/>
    </source>
</evidence>
<dbReference type="GO" id="GO:0000287">
    <property type="term" value="F:magnesium ion binding"/>
    <property type="evidence" value="ECO:0007669"/>
    <property type="project" value="UniProtKB-UniRule"/>
</dbReference>
<comment type="cofactor">
    <cofactor evidence="7">
        <name>Mg(2+)</name>
        <dbReference type="ChEBI" id="CHEBI:18420"/>
    </cofactor>
    <text evidence="7">Binds 1 Mg(2+) ion per subunit.</text>
</comment>
<dbReference type="PRINTS" id="PR01100">
    <property type="entry name" value="SHIKIMTKNASE"/>
</dbReference>
<evidence type="ECO:0000256" key="3">
    <source>
        <dbReference type="ARBA" id="ARBA00022741"/>
    </source>
</evidence>
<dbReference type="GO" id="GO:0004765">
    <property type="term" value="F:shikimate kinase activity"/>
    <property type="evidence" value="ECO:0007669"/>
    <property type="project" value="UniProtKB-UniRule"/>
</dbReference>
<comment type="subcellular location">
    <subcellularLocation>
        <location evidence="7">Cytoplasm</location>
    </subcellularLocation>
</comment>
<evidence type="ECO:0000313" key="9">
    <source>
        <dbReference type="Proteomes" id="UP000664277"/>
    </source>
</evidence>
<dbReference type="PANTHER" id="PTHR21087:SF16">
    <property type="entry name" value="SHIKIMATE KINASE 1, CHLOROPLASTIC"/>
    <property type="match status" value="1"/>
</dbReference>
<feature type="binding site" evidence="7">
    <location>
        <position position="138"/>
    </location>
    <ligand>
        <name>substrate</name>
    </ligand>
</feature>
<accession>A0A8J7PJR3</accession>
<evidence type="ECO:0000313" key="8">
    <source>
        <dbReference type="EMBL" id="MBN8661698.1"/>
    </source>
</evidence>
<protein>
    <recommendedName>
        <fullName evidence="7">Shikimate kinase</fullName>
        <shortName evidence="7">SK</shortName>
        <ecNumber evidence="7">2.7.1.71</ecNumber>
    </recommendedName>
</protein>
<organism evidence="8 9">
    <name type="scientific">Candidatus Obscuribacter phosphatis</name>
    <dbReference type="NCBI Taxonomy" id="1906157"/>
    <lineage>
        <taxon>Bacteria</taxon>
        <taxon>Bacillati</taxon>
        <taxon>Candidatus Melainabacteria</taxon>
        <taxon>Candidatus Obscuribacterales</taxon>
        <taxon>Candidatus Obscuribacteraceae</taxon>
        <taxon>Candidatus Obscuribacter</taxon>
    </lineage>
</organism>
<dbReference type="UniPathway" id="UPA00053">
    <property type="reaction ID" value="UER00088"/>
</dbReference>
<comment type="function">
    <text evidence="7">Catalyzes the specific phosphorylation of the 3-hydroxyl group of shikimic acid using ATP as a cosubstrate.</text>
</comment>
<evidence type="ECO:0000256" key="5">
    <source>
        <dbReference type="ARBA" id="ARBA00022840"/>
    </source>
</evidence>
<dbReference type="AlphaFoldDB" id="A0A8J7PJR3"/>
<dbReference type="EMBL" id="JAFLCK010000023">
    <property type="protein sequence ID" value="MBN8661698.1"/>
    <property type="molecule type" value="Genomic_DNA"/>
</dbReference>
<keyword evidence="7" id="KW-0460">Magnesium</keyword>
<dbReference type="InterPro" id="IPR027417">
    <property type="entry name" value="P-loop_NTPase"/>
</dbReference>
<dbReference type="GO" id="GO:0009073">
    <property type="term" value="P:aromatic amino acid family biosynthetic process"/>
    <property type="evidence" value="ECO:0007669"/>
    <property type="project" value="UniProtKB-KW"/>
</dbReference>
<dbReference type="InterPro" id="IPR031322">
    <property type="entry name" value="Shikimate/glucono_kinase"/>
</dbReference>
<keyword evidence="2 7" id="KW-0808">Transferase</keyword>
<dbReference type="Proteomes" id="UP000664277">
    <property type="component" value="Unassembled WGS sequence"/>
</dbReference>
<dbReference type="HAMAP" id="MF_00109">
    <property type="entry name" value="Shikimate_kinase"/>
    <property type="match status" value="1"/>
</dbReference>
<comment type="pathway">
    <text evidence="7">Metabolic intermediate biosynthesis; chorismate biosynthesis; chorismate from D-erythrose 4-phosphate and phosphoenolpyruvate: step 5/7.</text>
</comment>
<comment type="caution">
    <text evidence="7">Lacks conserved residue(s) required for the propagation of feature annotation.</text>
</comment>
<dbReference type="PANTHER" id="PTHR21087">
    <property type="entry name" value="SHIKIMATE KINASE"/>
    <property type="match status" value="1"/>
</dbReference>
<keyword evidence="1 7" id="KW-0028">Amino-acid biosynthesis</keyword>
<keyword evidence="7" id="KW-0479">Metal-binding</keyword>
<sequence>MPNLILLGPSGAGKSSCAKILAEQTKLSLVDSDKLIAEGTGMSPQQIFATMGEATFRELENQLLDSLFEEIAPFVLACGGGLPIFPGNIEKLNRLGLTVYLKAGPQALAKRVLASEARPMLDGEGDLVNRVSQLLAKRAPVYEKAQFTVDTTGMTVEETVQTILNYLK</sequence>
<dbReference type="SUPFAM" id="SSF52540">
    <property type="entry name" value="P-loop containing nucleoside triphosphate hydrolases"/>
    <property type="match status" value="1"/>
</dbReference>
<keyword evidence="5 7" id="KW-0067">ATP-binding</keyword>
<feature type="binding site" evidence="7">
    <location>
        <position position="33"/>
    </location>
    <ligand>
        <name>substrate</name>
    </ligand>
</feature>
<dbReference type="GO" id="GO:0009423">
    <property type="term" value="P:chorismate biosynthetic process"/>
    <property type="evidence" value="ECO:0007669"/>
    <property type="project" value="UniProtKB-UniRule"/>
</dbReference>
<evidence type="ECO:0000256" key="1">
    <source>
        <dbReference type="ARBA" id="ARBA00022605"/>
    </source>
</evidence>
<feature type="binding site" evidence="7">
    <location>
        <position position="118"/>
    </location>
    <ligand>
        <name>ATP</name>
        <dbReference type="ChEBI" id="CHEBI:30616"/>
    </ligand>
</feature>
<reference evidence="8" key="1">
    <citation type="submission" date="2021-02" db="EMBL/GenBank/DDBJ databases">
        <title>Genome-Resolved Metagenomics of a Microbial Community Performing Photosynthetic Biological Nutrient Removal.</title>
        <authorList>
            <person name="Mcdaniel E.A."/>
        </authorList>
    </citation>
    <scope>NUCLEOTIDE SEQUENCE</scope>
    <source>
        <strain evidence="8">UWPOB_OBS1</strain>
    </source>
</reference>
<gene>
    <name evidence="7" type="primary">aroK</name>
    <name evidence="8" type="ORF">J0M35_15130</name>
</gene>
<dbReference type="GO" id="GO:0008652">
    <property type="term" value="P:amino acid biosynthetic process"/>
    <property type="evidence" value="ECO:0007669"/>
    <property type="project" value="UniProtKB-KW"/>
</dbReference>
<comment type="caution">
    <text evidence="8">The sequence shown here is derived from an EMBL/GenBank/DDBJ whole genome shotgun (WGS) entry which is preliminary data.</text>
</comment>
<feature type="binding site" evidence="7">
    <location>
        <position position="57"/>
    </location>
    <ligand>
        <name>substrate</name>
    </ligand>
</feature>
<dbReference type="GO" id="GO:0005829">
    <property type="term" value="C:cytosol"/>
    <property type="evidence" value="ECO:0007669"/>
    <property type="project" value="TreeGrafter"/>
</dbReference>
<dbReference type="Pfam" id="PF01202">
    <property type="entry name" value="SKI"/>
    <property type="match status" value="1"/>
</dbReference>
<proteinExistence type="inferred from homology"/>
<evidence type="ECO:0000256" key="7">
    <source>
        <dbReference type="HAMAP-Rule" id="MF_00109"/>
    </source>
</evidence>
<evidence type="ECO:0000256" key="4">
    <source>
        <dbReference type="ARBA" id="ARBA00022777"/>
    </source>
</evidence>
<comment type="subunit">
    <text evidence="7">Monomer.</text>
</comment>
<feature type="binding site" evidence="7">
    <location>
        <begin position="11"/>
        <end position="16"/>
    </location>
    <ligand>
        <name>ATP</name>
        <dbReference type="ChEBI" id="CHEBI:30616"/>
    </ligand>
</feature>
<comment type="similarity">
    <text evidence="7">Belongs to the shikimate kinase family.</text>
</comment>
<dbReference type="CDD" id="cd00464">
    <property type="entry name" value="SK"/>
    <property type="match status" value="1"/>
</dbReference>
<feature type="binding site" evidence="7">
    <location>
        <position position="80"/>
    </location>
    <ligand>
        <name>substrate</name>
    </ligand>
</feature>
<name>A0A8J7PJR3_9BACT</name>
<comment type="catalytic activity">
    <reaction evidence="7">
        <text>shikimate + ATP = 3-phosphoshikimate + ADP + H(+)</text>
        <dbReference type="Rhea" id="RHEA:13121"/>
        <dbReference type="ChEBI" id="CHEBI:15378"/>
        <dbReference type="ChEBI" id="CHEBI:30616"/>
        <dbReference type="ChEBI" id="CHEBI:36208"/>
        <dbReference type="ChEBI" id="CHEBI:145989"/>
        <dbReference type="ChEBI" id="CHEBI:456216"/>
        <dbReference type="EC" id="2.7.1.71"/>
    </reaction>
</comment>
<keyword evidence="3 7" id="KW-0547">Nucleotide-binding</keyword>
<dbReference type="InterPro" id="IPR000623">
    <property type="entry name" value="Shikimate_kinase/TSH1"/>
</dbReference>
<evidence type="ECO:0000256" key="6">
    <source>
        <dbReference type="ARBA" id="ARBA00023141"/>
    </source>
</evidence>
<dbReference type="Gene3D" id="3.40.50.300">
    <property type="entry name" value="P-loop containing nucleotide triphosphate hydrolases"/>
    <property type="match status" value="1"/>
</dbReference>
<keyword evidence="4 7" id="KW-0418">Kinase</keyword>